<name>A0A4Q9PGP8_9APHY</name>
<accession>A0A4Q9PGP8</accession>
<feature type="compositionally biased region" description="Low complexity" evidence="1">
    <location>
        <begin position="33"/>
        <end position="48"/>
    </location>
</feature>
<feature type="compositionally biased region" description="Low complexity" evidence="1">
    <location>
        <begin position="57"/>
        <end position="77"/>
    </location>
</feature>
<protein>
    <submittedName>
        <fullName evidence="2">Uncharacterized protein</fullName>
    </submittedName>
</protein>
<evidence type="ECO:0000256" key="1">
    <source>
        <dbReference type="SAM" id="MobiDB-lite"/>
    </source>
</evidence>
<dbReference type="EMBL" id="ML145254">
    <property type="protein sequence ID" value="TBU52361.1"/>
    <property type="molecule type" value="Genomic_DNA"/>
</dbReference>
<feature type="compositionally biased region" description="Low complexity" evidence="1">
    <location>
        <begin position="110"/>
        <end position="141"/>
    </location>
</feature>
<feature type="region of interest" description="Disordered" evidence="1">
    <location>
        <begin position="33"/>
        <end position="161"/>
    </location>
</feature>
<organism evidence="2 3">
    <name type="scientific">Dichomitus squalens</name>
    <dbReference type="NCBI Taxonomy" id="114155"/>
    <lineage>
        <taxon>Eukaryota</taxon>
        <taxon>Fungi</taxon>
        <taxon>Dikarya</taxon>
        <taxon>Basidiomycota</taxon>
        <taxon>Agaricomycotina</taxon>
        <taxon>Agaricomycetes</taxon>
        <taxon>Polyporales</taxon>
        <taxon>Polyporaceae</taxon>
        <taxon>Dichomitus</taxon>
    </lineage>
</organism>
<evidence type="ECO:0000313" key="3">
    <source>
        <dbReference type="Proteomes" id="UP000292082"/>
    </source>
</evidence>
<sequence>MSPRVFRRVRERERARLRWLKLVFSTGLSGNARVTTRSTTTGGRLRARATGELERTSASNGSSSSQSLSPSPSSRRLPPAPGRTGDEMSGESHRTMDSVGDLYPSSCVITSAPSISTSSSTSVYTTSSTSGRTFSFPFSRGDSPDEDPATGCRLSWSWPRP</sequence>
<gene>
    <name evidence="2" type="ORF">BD310DRAFT_940385</name>
</gene>
<keyword evidence="3" id="KW-1185">Reference proteome</keyword>
<evidence type="ECO:0000313" key="2">
    <source>
        <dbReference type="EMBL" id="TBU52361.1"/>
    </source>
</evidence>
<reference evidence="2 3" key="1">
    <citation type="submission" date="2019-01" db="EMBL/GenBank/DDBJ databases">
        <title>Draft genome sequences of three monokaryotic isolates of the white-rot basidiomycete fungus Dichomitus squalens.</title>
        <authorList>
            <consortium name="DOE Joint Genome Institute"/>
            <person name="Lopez S.C."/>
            <person name="Andreopoulos B."/>
            <person name="Pangilinan J."/>
            <person name="Lipzen A."/>
            <person name="Riley R."/>
            <person name="Ahrendt S."/>
            <person name="Ng V."/>
            <person name="Barry K."/>
            <person name="Daum C."/>
            <person name="Grigoriev I.V."/>
            <person name="Hilden K.S."/>
            <person name="Makela M.R."/>
            <person name="de Vries R.P."/>
        </authorList>
    </citation>
    <scope>NUCLEOTIDE SEQUENCE [LARGE SCALE GENOMIC DNA]</scope>
    <source>
        <strain evidence="2 3">CBS 464.89</strain>
    </source>
</reference>
<dbReference type="Proteomes" id="UP000292082">
    <property type="component" value="Unassembled WGS sequence"/>
</dbReference>
<feature type="compositionally biased region" description="Basic and acidic residues" evidence="1">
    <location>
        <begin position="84"/>
        <end position="96"/>
    </location>
</feature>
<dbReference type="AlphaFoldDB" id="A0A4Q9PGP8"/>
<proteinExistence type="predicted"/>